<sequence length="181" mass="20731">MYDFNRMRYDPCEYKADLRQSTSPIQYMLNPIRYENCHKCRPESGLVASQDVSLDNKNLVDLESDLSGRTHPVSRSACGLYQPTCKGAHRHQCTKTSSGIPYDCDECQPKKFHLRPCQMVQQRPRATDVGYRIENPSCEDIRKSIQRSLPKTSASDLTRMGSVKPYMPTNYQSNTGYATYN</sequence>
<evidence type="ECO:0000313" key="2">
    <source>
        <dbReference type="Proteomes" id="UP001314263"/>
    </source>
</evidence>
<name>A0AAV1I1Q1_9CHLO</name>
<dbReference type="EMBL" id="CAUYUE010000004">
    <property type="protein sequence ID" value="CAK0767285.1"/>
    <property type="molecule type" value="Genomic_DNA"/>
</dbReference>
<reference evidence="1 2" key="1">
    <citation type="submission" date="2023-10" db="EMBL/GenBank/DDBJ databases">
        <authorList>
            <person name="Maclean D."/>
            <person name="Macfadyen A."/>
        </authorList>
    </citation>
    <scope>NUCLEOTIDE SEQUENCE [LARGE SCALE GENOMIC DNA]</scope>
</reference>
<evidence type="ECO:0000313" key="1">
    <source>
        <dbReference type="EMBL" id="CAK0767285.1"/>
    </source>
</evidence>
<proteinExistence type="predicted"/>
<gene>
    <name evidence="1" type="ORF">CVIRNUC_003445</name>
</gene>
<organism evidence="1 2">
    <name type="scientific">Coccomyxa viridis</name>
    <dbReference type="NCBI Taxonomy" id="1274662"/>
    <lineage>
        <taxon>Eukaryota</taxon>
        <taxon>Viridiplantae</taxon>
        <taxon>Chlorophyta</taxon>
        <taxon>core chlorophytes</taxon>
        <taxon>Trebouxiophyceae</taxon>
        <taxon>Trebouxiophyceae incertae sedis</taxon>
        <taxon>Coccomyxaceae</taxon>
        <taxon>Coccomyxa</taxon>
    </lineage>
</organism>
<keyword evidence="2" id="KW-1185">Reference proteome</keyword>
<dbReference type="AlphaFoldDB" id="A0AAV1I1Q1"/>
<accession>A0AAV1I1Q1</accession>
<dbReference type="Proteomes" id="UP001314263">
    <property type="component" value="Unassembled WGS sequence"/>
</dbReference>
<protein>
    <submittedName>
        <fullName evidence="1">Uncharacterized protein</fullName>
    </submittedName>
</protein>
<comment type="caution">
    <text evidence="1">The sequence shown here is derived from an EMBL/GenBank/DDBJ whole genome shotgun (WGS) entry which is preliminary data.</text>
</comment>